<evidence type="ECO:0000313" key="2">
    <source>
        <dbReference type="EMBL" id="QDV44851.1"/>
    </source>
</evidence>
<organism evidence="2 3">
    <name type="scientific">Stieleria neptunia</name>
    <dbReference type="NCBI Taxonomy" id="2527979"/>
    <lineage>
        <taxon>Bacteria</taxon>
        <taxon>Pseudomonadati</taxon>
        <taxon>Planctomycetota</taxon>
        <taxon>Planctomycetia</taxon>
        <taxon>Pirellulales</taxon>
        <taxon>Pirellulaceae</taxon>
        <taxon>Stieleria</taxon>
    </lineage>
</organism>
<protein>
    <recommendedName>
        <fullName evidence="4">Dioxygenase</fullName>
    </recommendedName>
</protein>
<evidence type="ECO:0000313" key="3">
    <source>
        <dbReference type="Proteomes" id="UP000319004"/>
    </source>
</evidence>
<keyword evidence="3" id="KW-1185">Reference proteome</keyword>
<keyword evidence="1" id="KW-0732">Signal</keyword>
<gene>
    <name evidence="2" type="ORF">Enr13x_47220</name>
</gene>
<evidence type="ECO:0000256" key="1">
    <source>
        <dbReference type="SAM" id="SignalP"/>
    </source>
</evidence>
<name>A0A518HVG4_9BACT</name>
<dbReference type="OrthoDB" id="220898at2"/>
<reference evidence="2 3" key="1">
    <citation type="submission" date="2019-03" db="EMBL/GenBank/DDBJ databases">
        <title>Deep-cultivation of Planctomycetes and their phenomic and genomic characterization uncovers novel biology.</title>
        <authorList>
            <person name="Wiegand S."/>
            <person name="Jogler M."/>
            <person name="Boedeker C."/>
            <person name="Pinto D."/>
            <person name="Vollmers J."/>
            <person name="Rivas-Marin E."/>
            <person name="Kohn T."/>
            <person name="Peeters S.H."/>
            <person name="Heuer A."/>
            <person name="Rast P."/>
            <person name="Oberbeckmann S."/>
            <person name="Bunk B."/>
            <person name="Jeske O."/>
            <person name="Meyerdierks A."/>
            <person name="Storesund J.E."/>
            <person name="Kallscheuer N."/>
            <person name="Luecker S."/>
            <person name="Lage O.M."/>
            <person name="Pohl T."/>
            <person name="Merkel B.J."/>
            <person name="Hornburger P."/>
            <person name="Mueller R.-W."/>
            <person name="Bruemmer F."/>
            <person name="Labrenz M."/>
            <person name="Spormann A.M."/>
            <person name="Op den Camp H."/>
            <person name="Overmann J."/>
            <person name="Amann R."/>
            <person name="Jetten M.S.M."/>
            <person name="Mascher T."/>
            <person name="Medema M.H."/>
            <person name="Devos D.P."/>
            <person name="Kaster A.-K."/>
            <person name="Ovreas L."/>
            <person name="Rohde M."/>
            <person name="Galperin M.Y."/>
            <person name="Jogler C."/>
        </authorList>
    </citation>
    <scope>NUCLEOTIDE SEQUENCE [LARGE SCALE GENOMIC DNA]</scope>
    <source>
        <strain evidence="2 3">Enr13</strain>
    </source>
</reference>
<proteinExistence type="predicted"/>
<dbReference type="EMBL" id="CP037423">
    <property type="protein sequence ID" value="QDV44851.1"/>
    <property type="molecule type" value="Genomic_DNA"/>
</dbReference>
<dbReference type="KEGG" id="snep:Enr13x_47220"/>
<accession>A0A518HVG4</accession>
<feature type="chain" id="PRO_5021958872" description="Dioxygenase" evidence="1">
    <location>
        <begin position="32"/>
        <end position="1150"/>
    </location>
</feature>
<evidence type="ECO:0008006" key="4">
    <source>
        <dbReference type="Google" id="ProtNLM"/>
    </source>
</evidence>
<feature type="signal peptide" evidence="1">
    <location>
        <begin position="1"/>
        <end position="31"/>
    </location>
</feature>
<dbReference type="AlphaFoldDB" id="A0A518HVG4"/>
<dbReference type="Proteomes" id="UP000319004">
    <property type="component" value="Chromosome"/>
</dbReference>
<sequence length="1150" mass="126404" precursor="true">MNRMNFGRPMAALTLSVSFAVYGLAAVPASAASNPDVVKIRVLDASGQPLDSATIHMVGLSGSQDVGMWHQTPGSLAVPAIGSGEFEVAIDHEQQQFLHHDRVLIVVAAPGHRMKAREVLQTRLRCGVPLEIQLDPAAAATIEVIDDNGAPVVGARLAPAVWGTTVIPKFEGIPESATTDAQGKTRATWIAPSRLAMVYVWGESIGSQRLPLTRSDDGRARLVTLRTRQTKGRWTAETEPDSDSAFFTTPVTVASSPQEFRFTQGATQPYTWGTTSLRTDGTLAPLQLTPGKLACNSQMPDNVSLTTKHELNSTDLTDDVQSYVIEWFDGIRVRGQIVDEQSGDPLSGVNIQHFSFSHPDNVTGDDGTFQIWFSPGERICYFPIDALGRHIKAGGFYIYPQQLPVDGKLQLDPLPMQRMSAATGRVVDQQGHPVAAAQIDCQFKDERFTRTQTLFSNAEGEFRFFSVLENATVHLTARNDHAMTEQAASVQLSPDAEVELQINPRHAVTIRGRVVDTNGSPIETVSVTVRTPEVLQQELYNGRDAFTVNLFDENSPITTDQRGVFESPAIIDWKCDVSVELKAPGYRTTATYWRDAAIAGNEQADLDLGTIKMRPQWKTIDQPIRVIDADSKRPLQGARIACRGVYVDHQRGRSDEDGRAMFSIPDSTAVFAVHQNGYHAAVVVRRAGQPLGPIELKRLDAAPLSPPLLRLQSESQVDAAGFARQLIKRFETPKPSDTFHRISSYYRTLSIADFETAFDELTALAQSPDMKSSVGMILMQMDWLSVEQKKRVLPLLDNGAAFSHSLSLADQSVQSEERLELLGEALVLARQQTGDPALVSAGRLAAILLELGETETANELLSDAYTDHPKLDQILASGEREKVAGVARYFLPAYASIAPQKASQLIRLTAYADEIDRLQTLAVRFATEYGDQQPQSLCKQLGLEQLSSRGMTNGLLDLPHRDVERGLALAELCDGGLGKADFLFHLAKTSDADITTKTTLARRALEIMESPVEGPMIIQPRHWLAERIEEVAKWNPALAEEYLFASVWVENRSSRITPFFPTATLAKLLAPVNRDVAKALVEPCFDDWSWLFGQRDQSVMFSQALPLHAAAAIDPDWTRGLIEDLLENHMAENESRKLLIVSGIVTSLVE</sequence>